<feature type="binding site" evidence="9">
    <location>
        <position position="68"/>
    </location>
    <ligand>
        <name>ATP</name>
        <dbReference type="ChEBI" id="CHEBI:30616"/>
    </ligand>
</feature>
<keyword evidence="3 9" id="KW-0227">DNA damage</keyword>
<dbReference type="GO" id="GO:0005737">
    <property type="term" value="C:cytoplasm"/>
    <property type="evidence" value="ECO:0007669"/>
    <property type="project" value="UniProtKB-SubCell"/>
</dbReference>
<dbReference type="Proteomes" id="UP000177626">
    <property type="component" value="Unassembled WGS sequence"/>
</dbReference>
<keyword evidence="4 9" id="KW-0378">Hydrolase</keyword>
<dbReference type="InterPro" id="IPR036390">
    <property type="entry name" value="WH_DNA-bd_sf"/>
</dbReference>
<feature type="binding site" evidence="9">
    <location>
        <position position="67"/>
    </location>
    <ligand>
        <name>ATP</name>
        <dbReference type="ChEBI" id="CHEBI:30616"/>
    </ligand>
</feature>
<evidence type="ECO:0000256" key="7">
    <source>
        <dbReference type="ARBA" id="ARBA00023172"/>
    </source>
</evidence>
<comment type="caution">
    <text evidence="11">The sequence shown here is derived from an EMBL/GenBank/DDBJ whole genome shotgun (WGS) entry which is preliminary data.</text>
</comment>
<dbReference type="InterPro" id="IPR027417">
    <property type="entry name" value="P-loop_NTPase"/>
</dbReference>
<dbReference type="GO" id="GO:0005524">
    <property type="term" value="F:ATP binding"/>
    <property type="evidence" value="ECO:0007669"/>
    <property type="project" value="UniProtKB-UniRule"/>
</dbReference>
<feature type="binding site" evidence="9">
    <location>
        <position position="22"/>
    </location>
    <ligand>
        <name>ATP</name>
        <dbReference type="ChEBI" id="CHEBI:30616"/>
    </ligand>
</feature>
<feature type="binding site" evidence="9">
    <location>
        <position position="312"/>
    </location>
    <ligand>
        <name>DNA</name>
        <dbReference type="ChEBI" id="CHEBI:16991"/>
    </ligand>
</feature>
<evidence type="ECO:0000256" key="8">
    <source>
        <dbReference type="ARBA" id="ARBA00023204"/>
    </source>
</evidence>
<feature type="binding site" evidence="9">
    <location>
        <begin position="130"/>
        <end position="132"/>
    </location>
    <ligand>
        <name>ATP</name>
        <dbReference type="ChEBI" id="CHEBI:30616"/>
    </ligand>
</feature>
<feature type="region of interest" description="Head domain (RuvB-H)" evidence="9">
    <location>
        <begin position="257"/>
        <end position="339"/>
    </location>
</feature>
<dbReference type="InterPro" id="IPR003593">
    <property type="entry name" value="AAA+_ATPase"/>
</dbReference>
<dbReference type="NCBIfam" id="NF000868">
    <property type="entry name" value="PRK00080.1"/>
    <property type="match status" value="1"/>
</dbReference>
<feature type="binding site" evidence="9">
    <location>
        <position position="23"/>
    </location>
    <ligand>
        <name>ATP</name>
        <dbReference type="ChEBI" id="CHEBI:30616"/>
    </ligand>
</feature>
<dbReference type="GO" id="GO:0016887">
    <property type="term" value="F:ATP hydrolysis activity"/>
    <property type="evidence" value="ECO:0007669"/>
    <property type="project" value="RHEA"/>
</dbReference>
<evidence type="ECO:0000256" key="2">
    <source>
        <dbReference type="ARBA" id="ARBA00022741"/>
    </source>
</evidence>
<name>A0A1G2BYC0_9BACT</name>
<dbReference type="EMBL" id="MHKQ01000014">
    <property type="protein sequence ID" value="OGY93966.1"/>
    <property type="molecule type" value="Genomic_DNA"/>
</dbReference>
<comment type="function">
    <text evidence="9">The RuvA-RuvB-RuvC complex processes Holliday junction (HJ) DNA during genetic recombination and DNA repair, while the RuvA-RuvB complex plays an important role in the rescue of blocked DNA replication forks via replication fork reversal (RFR). RuvA specifically binds to HJ cruciform DNA, conferring on it an open structure. The RuvB hexamer acts as an ATP-dependent pump, pulling dsDNA into and through the RuvAB complex. RuvB forms 2 homohexamers on either side of HJ DNA bound by 1 or 2 RuvA tetramers; 4 subunits per hexamer contact DNA at a time. Coordinated motions by a converter formed by DNA-disengaged RuvB subunits stimulates ATP hydrolysis and nucleotide exchange. Immobilization of the converter enables RuvB to convert the ATP-contained energy into a lever motion, pulling 2 nucleotides of DNA out of the RuvA tetramer per ATP hydrolyzed, thus driving DNA branch migration. The RuvB motors rotate together with the DNA substrate, which together with the progressing nucleotide cycle form the mechanistic basis for DNA recombination by continuous HJ branch migration. Branch migration allows RuvC to scan DNA until it finds its consensus sequence, where it cleaves and resolves cruciform DNA.</text>
</comment>
<dbReference type="InterPro" id="IPR041445">
    <property type="entry name" value="AAA_lid_4"/>
</dbReference>
<dbReference type="Gene3D" id="1.10.8.60">
    <property type="match status" value="1"/>
</dbReference>
<feature type="binding site" evidence="9">
    <location>
        <position position="68"/>
    </location>
    <ligand>
        <name>Mg(2+)</name>
        <dbReference type="ChEBI" id="CHEBI:18420"/>
    </ligand>
</feature>
<dbReference type="Pfam" id="PF17864">
    <property type="entry name" value="AAA_lid_4"/>
    <property type="match status" value="1"/>
</dbReference>
<dbReference type="GO" id="GO:0006310">
    <property type="term" value="P:DNA recombination"/>
    <property type="evidence" value="ECO:0007669"/>
    <property type="project" value="UniProtKB-UniRule"/>
</dbReference>
<reference evidence="11 12" key="1">
    <citation type="journal article" date="2016" name="Nat. Commun.">
        <title>Thousands of microbial genomes shed light on interconnected biogeochemical processes in an aquifer system.</title>
        <authorList>
            <person name="Anantharaman K."/>
            <person name="Brown C.T."/>
            <person name="Hug L.A."/>
            <person name="Sharon I."/>
            <person name="Castelle C.J."/>
            <person name="Probst A.J."/>
            <person name="Thomas B.C."/>
            <person name="Singh A."/>
            <person name="Wilkins M.J."/>
            <person name="Karaoz U."/>
            <person name="Brodie E.L."/>
            <person name="Williams K.H."/>
            <person name="Hubbard S.S."/>
            <person name="Banfield J.F."/>
        </authorList>
    </citation>
    <scope>NUCLEOTIDE SEQUENCE [LARGE SCALE GENOMIC DNA]</scope>
</reference>
<dbReference type="SUPFAM" id="SSF52540">
    <property type="entry name" value="P-loop containing nucleoside triphosphate hydrolases"/>
    <property type="match status" value="1"/>
</dbReference>
<dbReference type="Gene3D" id="1.10.10.10">
    <property type="entry name" value="Winged helix-like DNA-binding domain superfamily/Winged helix DNA-binding domain"/>
    <property type="match status" value="1"/>
</dbReference>
<keyword evidence="8 9" id="KW-0234">DNA repair</keyword>
<evidence type="ECO:0000259" key="10">
    <source>
        <dbReference type="SMART" id="SM00382"/>
    </source>
</evidence>
<protein>
    <recommendedName>
        <fullName evidence="9">Holliday junction branch migration complex subunit RuvB</fullName>
        <ecNumber evidence="9">3.6.4.-</ecNumber>
    </recommendedName>
</protein>
<evidence type="ECO:0000256" key="4">
    <source>
        <dbReference type="ARBA" id="ARBA00022801"/>
    </source>
</evidence>
<comment type="similarity">
    <text evidence="9">Belongs to the RuvB family.</text>
</comment>
<evidence type="ECO:0000256" key="5">
    <source>
        <dbReference type="ARBA" id="ARBA00022840"/>
    </source>
</evidence>
<feature type="binding site" evidence="9">
    <location>
        <position position="220"/>
    </location>
    <ligand>
        <name>ATP</name>
        <dbReference type="ChEBI" id="CHEBI:30616"/>
    </ligand>
</feature>
<comment type="caution">
    <text evidence="9">Lacks conserved residue(s) required for the propagation of feature annotation.</text>
</comment>
<dbReference type="Gene3D" id="3.40.50.300">
    <property type="entry name" value="P-loop containing nucleotide triphosphate hydrolases"/>
    <property type="match status" value="1"/>
</dbReference>
<evidence type="ECO:0000313" key="11">
    <source>
        <dbReference type="EMBL" id="OGY93966.1"/>
    </source>
</evidence>
<feature type="region of interest" description="Large ATPase domain (RuvB-L)" evidence="9">
    <location>
        <begin position="3"/>
        <end position="183"/>
    </location>
</feature>
<dbReference type="InterPro" id="IPR008823">
    <property type="entry name" value="RuvB_wg_C"/>
</dbReference>
<keyword evidence="7 9" id="KW-0233">DNA recombination</keyword>
<feature type="region of interest" description="Small ATPAse domain (RuvB-S)" evidence="9">
    <location>
        <begin position="184"/>
        <end position="254"/>
    </location>
</feature>
<comment type="domain">
    <text evidence="9">Has 3 domains, the large (RuvB-L) and small ATPase (RuvB-S) domains and the C-terminal head (RuvB-H) domain. The head domain binds DNA, while the ATPase domains jointly bind ATP, ADP or are empty depending on the state of the subunit in the translocation cycle. During a single DNA translocation step the structure of each domain remains the same, but their relative positions change.</text>
</comment>
<organism evidence="11 12">
    <name type="scientific">Candidatus Komeilibacteria bacterium RIFOXYC1_FULL_37_11</name>
    <dbReference type="NCBI Taxonomy" id="1798555"/>
    <lineage>
        <taxon>Bacteria</taxon>
        <taxon>Candidatus Komeiliibacteriota</taxon>
    </lineage>
</organism>
<dbReference type="EC" id="3.6.4.-" evidence="9"/>
<feature type="binding site" evidence="9">
    <location>
        <position position="69"/>
    </location>
    <ligand>
        <name>ATP</name>
        <dbReference type="ChEBI" id="CHEBI:30616"/>
    </ligand>
</feature>
<dbReference type="InterPro" id="IPR004605">
    <property type="entry name" value="DNA_helicase_Holl-junc_RuvB"/>
</dbReference>
<dbReference type="InterPro" id="IPR008824">
    <property type="entry name" value="RuvB-like_N"/>
</dbReference>
<evidence type="ECO:0000256" key="9">
    <source>
        <dbReference type="HAMAP-Rule" id="MF_00016"/>
    </source>
</evidence>
<comment type="subcellular location">
    <subcellularLocation>
        <location evidence="9">Cytoplasm</location>
    </subcellularLocation>
</comment>
<dbReference type="Pfam" id="PF05491">
    <property type="entry name" value="WHD_RuvB"/>
    <property type="match status" value="1"/>
</dbReference>
<dbReference type="GO" id="GO:0006281">
    <property type="term" value="P:DNA repair"/>
    <property type="evidence" value="ECO:0007669"/>
    <property type="project" value="UniProtKB-UniRule"/>
</dbReference>
<comment type="catalytic activity">
    <reaction evidence="9">
        <text>ATP + H2O = ADP + phosphate + H(+)</text>
        <dbReference type="Rhea" id="RHEA:13065"/>
        <dbReference type="ChEBI" id="CHEBI:15377"/>
        <dbReference type="ChEBI" id="CHEBI:15378"/>
        <dbReference type="ChEBI" id="CHEBI:30616"/>
        <dbReference type="ChEBI" id="CHEBI:43474"/>
        <dbReference type="ChEBI" id="CHEBI:456216"/>
    </reaction>
</comment>
<keyword evidence="1 9" id="KW-0963">Cytoplasm</keyword>
<dbReference type="GO" id="GO:0000400">
    <property type="term" value="F:four-way junction DNA binding"/>
    <property type="evidence" value="ECO:0007669"/>
    <property type="project" value="UniProtKB-UniRule"/>
</dbReference>
<dbReference type="CDD" id="cd00009">
    <property type="entry name" value="AAA"/>
    <property type="match status" value="1"/>
</dbReference>
<comment type="subunit">
    <text evidence="9">Homohexamer. Forms an RuvA(8)-RuvB(12)-Holliday junction (HJ) complex. HJ DNA is sandwiched between 2 RuvA tetramers; dsDNA enters through RuvA and exits via RuvB. An RuvB hexamer assembles on each DNA strand where it exits the tetramer. Each RuvB hexamer is contacted by two RuvA subunits (via domain III) on 2 adjacent RuvB subunits; this complex drives branch migration. In the full resolvosome a probable DNA-RuvA(4)-RuvB(12)-RuvC(2) complex forms which resolves the HJ.</text>
</comment>
<dbReference type="PANTHER" id="PTHR42848:SF1">
    <property type="entry name" value="HOLLIDAY JUNCTION BRANCH MIGRATION COMPLEX SUBUNIT RUVB"/>
    <property type="match status" value="1"/>
</dbReference>
<gene>
    <name evidence="9" type="primary">ruvB</name>
    <name evidence="11" type="ORF">A2406_03630</name>
</gene>
<accession>A0A1G2BYC0</accession>
<keyword evidence="5 9" id="KW-0067">ATP-binding</keyword>
<feature type="domain" description="AAA+ ATPase" evidence="10">
    <location>
        <begin position="53"/>
        <end position="186"/>
    </location>
</feature>
<keyword evidence="11" id="KW-0347">Helicase</keyword>
<feature type="binding site" evidence="9">
    <location>
        <position position="173"/>
    </location>
    <ligand>
        <name>ATP</name>
        <dbReference type="ChEBI" id="CHEBI:30616"/>
    </ligand>
</feature>
<dbReference type="Pfam" id="PF05496">
    <property type="entry name" value="RuvB_N"/>
    <property type="match status" value="1"/>
</dbReference>
<sequence length="339" mass="37934">MAEDRVISAKEQNTDRTWDLTLRPQKLKDYVGQEQIKENLNIILQAAQNRKEPIDHTLLYGPPGLGKTTLAHIIAKEMGVGVKVTSGPAISKAGDLAAIITNLQDGDILFIDEIHRLNKTIEEILYPAMEDFALDIILGKGPSAQILRLDLPRFTLIGATTRYNLISSPLRDRFGITFRLDFYKSEELAKIIKRAASILAIEIDDQATLEIASRSRATPRIANRILKRVRDFAQVKGDGRIRHDLAKQALDLMAIDQKGLDDLDRKLLYVLVENFSGGPVGLNTLAASVQEEAGTIEEIFEPYLMQLGLLSRTSQGRVATENTYKYLGIKRPEDKNRLF</sequence>
<feature type="binding site" evidence="9">
    <location>
        <position position="64"/>
    </location>
    <ligand>
        <name>ATP</name>
        <dbReference type="ChEBI" id="CHEBI:30616"/>
    </ligand>
</feature>
<evidence type="ECO:0000256" key="3">
    <source>
        <dbReference type="ARBA" id="ARBA00022763"/>
    </source>
</evidence>
<dbReference type="GO" id="GO:0048476">
    <property type="term" value="C:Holliday junction resolvase complex"/>
    <property type="evidence" value="ECO:0007669"/>
    <property type="project" value="UniProtKB-UniRule"/>
</dbReference>
<dbReference type="AlphaFoldDB" id="A0A1G2BYC0"/>
<evidence type="ECO:0000313" key="12">
    <source>
        <dbReference type="Proteomes" id="UP000177626"/>
    </source>
</evidence>
<evidence type="ECO:0000256" key="1">
    <source>
        <dbReference type="ARBA" id="ARBA00022490"/>
    </source>
</evidence>
<dbReference type="InterPro" id="IPR036388">
    <property type="entry name" value="WH-like_DNA-bd_sf"/>
</dbReference>
<dbReference type="GO" id="GO:0009378">
    <property type="term" value="F:four-way junction helicase activity"/>
    <property type="evidence" value="ECO:0007669"/>
    <property type="project" value="InterPro"/>
</dbReference>
<evidence type="ECO:0000256" key="6">
    <source>
        <dbReference type="ARBA" id="ARBA00023125"/>
    </source>
</evidence>
<feature type="binding site" evidence="9">
    <location>
        <position position="317"/>
    </location>
    <ligand>
        <name>DNA</name>
        <dbReference type="ChEBI" id="CHEBI:16991"/>
    </ligand>
</feature>
<dbReference type="SUPFAM" id="SSF46785">
    <property type="entry name" value="Winged helix' DNA-binding domain"/>
    <property type="match status" value="1"/>
</dbReference>
<dbReference type="SMART" id="SM00382">
    <property type="entry name" value="AAA"/>
    <property type="match status" value="1"/>
</dbReference>
<dbReference type="NCBIfam" id="TIGR00635">
    <property type="entry name" value="ruvB"/>
    <property type="match status" value="1"/>
</dbReference>
<dbReference type="PANTHER" id="PTHR42848">
    <property type="match status" value="1"/>
</dbReference>
<keyword evidence="6 9" id="KW-0238">DNA-binding</keyword>
<keyword evidence="2 9" id="KW-0547">Nucleotide-binding</keyword>
<proteinExistence type="inferred from homology"/>
<feature type="binding site" evidence="9">
    <location>
        <position position="183"/>
    </location>
    <ligand>
        <name>ATP</name>
        <dbReference type="ChEBI" id="CHEBI:30616"/>
    </ligand>
</feature>
<dbReference type="HAMAP" id="MF_00016">
    <property type="entry name" value="DNA_HJ_migration_RuvB"/>
    <property type="match status" value="1"/>
</dbReference>